<dbReference type="Proteomes" id="UP000265520">
    <property type="component" value="Unassembled WGS sequence"/>
</dbReference>
<sequence>MVEDGESDGSVAVKDDKKKKEEMEGATVEELLKSLVKGNTTLEDLLKNLLVEVRFIRGGMAKLIPPSI</sequence>
<name>A0A392MK79_9FABA</name>
<dbReference type="EMBL" id="LXQA010013167">
    <property type="protein sequence ID" value="MCH87926.1"/>
    <property type="molecule type" value="Genomic_DNA"/>
</dbReference>
<evidence type="ECO:0000256" key="1">
    <source>
        <dbReference type="SAM" id="MobiDB-lite"/>
    </source>
</evidence>
<feature type="compositionally biased region" description="Basic and acidic residues" evidence="1">
    <location>
        <begin position="13"/>
        <end position="23"/>
    </location>
</feature>
<comment type="caution">
    <text evidence="2">The sequence shown here is derived from an EMBL/GenBank/DDBJ whole genome shotgun (WGS) entry which is preliminary data.</text>
</comment>
<feature type="region of interest" description="Disordered" evidence="1">
    <location>
        <begin position="1"/>
        <end position="25"/>
    </location>
</feature>
<dbReference type="AlphaFoldDB" id="A0A392MK79"/>
<keyword evidence="3" id="KW-1185">Reference proteome</keyword>
<evidence type="ECO:0000313" key="3">
    <source>
        <dbReference type="Proteomes" id="UP000265520"/>
    </source>
</evidence>
<accession>A0A392MK79</accession>
<protein>
    <submittedName>
        <fullName evidence="2">Uncharacterized protein</fullName>
    </submittedName>
</protein>
<proteinExistence type="predicted"/>
<organism evidence="2 3">
    <name type="scientific">Trifolium medium</name>
    <dbReference type="NCBI Taxonomy" id="97028"/>
    <lineage>
        <taxon>Eukaryota</taxon>
        <taxon>Viridiplantae</taxon>
        <taxon>Streptophyta</taxon>
        <taxon>Embryophyta</taxon>
        <taxon>Tracheophyta</taxon>
        <taxon>Spermatophyta</taxon>
        <taxon>Magnoliopsida</taxon>
        <taxon>eudicotyledons</taxon>
        <taxon>Gunneridae</taxon>
        <taxon>Pentapetalae</taxon>
        <taxon>rosids</taxon>
        <taxon>fabids</taxon>
        <taxon>Fabales</taxon>
        <taxon>Fabaceae</taxon>
        <taxon>Papilionoideae</taxon>
        <taxon>50 kb inversion clade</taxon>
        <taxon>NPAAA clade</taxon>
        <taxon>Hologalegina</taxon>
        <taxon>IRL clade</taxon>
        <taxon>Trifolieae</taxon>
        <taxon>Trifolium</taxon>
    </lineage>
</organism>
<gene>
    <name evidence="2" type="ORF">A2U01_0008807</name>
</gene>
<reference evidence="2 3" key="1">
    <citation type="journal article" date="2018" name="Front. Plant Sci.">
        <title>Red Clover (Trifolium pratense) and Zigzag Clover (T. medium) - A Picture of Genomic Similarities and Differences.</title>
        <authorList>
            <person name="Dluhosova J."/>
            <person name="Istvanek J."/>
            <person name="Nedelnik J."/>
            <person name="Repkova J."/>
        </authorList>
    </citation>
    <scope>NUCLEOTIDE SEQUENCE [LARGE SCALE GENOMIC DNA]</scope>
    <source>
        <strain evidence="3">cv. 10/8</strain>
        <tissue evidence="2">Leaf</tissue>
    </source>
</reference>
<evidence type="ECO:0000313" key="2">
    <source>
        <dbReference type="EMBL" id="MCH87926.1"/>
    </source>
</evidence>